<accession>A0A314U9F3</accession>
<evidence type="ECO:0000313" key="1">
    <source>
        <dbReference type="EMBL" id="PQM33482.1"/>
    </source>
</evidence>
<sequence length="99" mass="11309">MATETAGRCVSEWLLLSAIPTYRDEERERGKFRQARECFMSQPSFFCFYGALPFWLLPGWTILETDLEKCMGLGLGSVYSEVWSGVKVMPPASMRWTGL</sequence>
<dbReference type="AlphaFoldDB" id="A0A314U9F3"/>
<protein>
    <submittedName>
        <fullName evidence="1">Uncharacterized protein</fullName>
    </submittedName>
</protein>
<gene>
    <name evidence="1" type="ORF">Pyn_05187</name>
</gene>
<keyword evidence="2" id="KW-1185">Reference proteome</keyword>
<reference evidence="1 2" key="1">
    <citation type="submission" date="2018-02" db="EMBL/GenBank/DDBJ databases">
        <title>Draft genome of wild Prunus yedoensis var. nudiflora.</title>
        <authorList>
            <person name="Baek S."/>
            <person name="Kim J.-H."/>
            <person name="Choi K."/>
            <person name="Kim G.-B."/>
            <person name="Cho A."/>
            <person name="Jang H."/>
            <person name="Shin C.-H."/>
            <person name="Yu H.-J."/>
            <person name="Mun J.-H."/>
        </authorList>
    </citation>
    <scope>NUCLEOTIDE SEQUENCE [LARGE SCALE GENOMIC DNA]</scope>
    <source>
        <strain evidence="2">cv. Jeju island</strain>
        <tissue evidence="1">Leaf</tissue>
    </source>
</reference>
<comment type="caution">
    <text evidence="1">The sequence shown here is derived from an EMBL/GenBank/DDBJ whole genome shotgun (WGS) entry which is preliminary data.</text>
</comment>
<organism evidence="1 2">
    <name type="scientific">Prunus yedoensis var. nudiflora</name>
    <dbReference type="NCBI Taxonomy" id="2094558"/>
    <lineage>
        <taxon>Eukaryota</taxon>
        <taxon>Viridiplantae</taxon>
        <taxon>Streptophyta</taxon>
        <taxon>Embryophyta</taxon>
        <taxon>Tracheophyta</taxon>
        <taxon>Spermatophyta</taxon>
        <taxon>Magnoliopsida</taxon>
        <taxon>eudicotyledons</taxon>
        <taxon>Gunneridae</taxon>
        <taxon>Pentapetalae</taxon>
        <taxon>rosids</taxon>
        <taxon>fabids</taxon>
        <taxon>Rosales</taxon>
        <taxon>Rosaceae</taxon>
        <taxon>Amygdaloideae</taxon>
        <taxon>Amygdaleae</taxon>
        <taxon>Prunus</taxon>
    </lineage>
</organism>
<dbReference type="EMBL" id="PJQY01003917">
    <property type="protein sequence ID" value="PQM33482.1"/>
    <property type="molecule type" value="Genomic_DNA"/>
</dbReference>
<name>A0A314U9F3_PRUYE</name>
<dbReference type="Proteomes" id="UP000250321">
    <property type="component" value="Unassembled WGS sequence"/>
</dbReference>
<proteinExistence type="predicted"/>
<evidence type="ECO:0000313" key="2">
    <source>
        <dbReference type="Proteomes" id="UP000250321"/>
    </source>
</evidence>